<dbReference type="RefSeq" id="WP_282218322.1">
    <property type="nucleotide sequence ID" value="NZ_CP118246.1"/>
</dbReference>
<sequence length="202" mass="22521">MAPVIPRPDRIKGFADAAAFEAWLAHHHDTETELWLKIFKKGSDTPTISYAEALDVALCWGWIDGIRKSFDASAFLQRFSPRRPKSIWSQKNRDHVARLTEAGRMRGEGQAHVDAAKKDGRWAAAYASPANTKIPQDLLDSIAADKAAQALFEQLDKTNRYALAFRLGNLKTAAGRARKIQGFVDMLAKGETIYPRPKSKKS</sequence>
<name>A0ABY7YKS4_9HYPH</name>
<reference evidence="1 2" key="1">
    <citation type="submission" date="2023-02" db="EMBL/GenBank/DDBJ databases">
        <title>Devosia algicola sp. nov., isolated from the phycosphere of marine algae.</title>
        <authorList>
            <person name="Kim J.M."/>
            <person name="Lee J.K."/>
            <person name="Choi B.J."/>
            <person name="Bayburt H."/>
            <person name="Jeon C.O."/>
        </authorList>
    </citation>
    <scope>NUCLEOTIDE SEQUENCE [LARGE SCALE GENOMIC DNA]</scope>
    <source>
        <strain evidence="1 2">G20-9</strain>
    </source>
</reference>
<proteinExistence type="predicted"/>
<organism evidence="1 2">
    <name type="scientific">Devosia algicola</name>
    <dbReference type="NCBI Taxonomy" id="3026418"/>
    <lineage>
        <taxon>Bacteria</taxon>
        <taxon>Pseudomonadati</taxon>
        <taxon>Pseudomonadota</taxon>
        <taxon>Alphaproteobacteria</taxon>
        <taxon>Hyphomicrobiales</taxon>
        <taxon>Devosiaceae</taxon>
        <taxon>Devosia</taxon>
    </lineage>
</organism>
<dbReference type="Pfam" id="PF13376">
    <property type="entry name" value="OmdA"/>
    <property type="match status" value="1"/>
</dbReference>
<dbReference type="EMBL" id="CP118246">
    <property type="protein sequence ID" value="WDR01913.1"/>
    <property type="molecule type" value="Genomic_DNA"/>
</dbReference>
<gene>
    <name evidence="1" type="ORF">PSQ19_14580</name>
</gene>
<accession>A0ABY7YKS4</accession>
<dbReference type="Proteomes" id="UP001220530">
    <property type="component" value="Chromosome"/>
</dbReference>
<evidence type="ECO:0000313" key="1">
    <source>
        <dbReference type="EMBL" id="WDR01913.1"/>
    </source>
</evidence>
<protein>
    <submittedName>
        <fullName evidence="1">YdeI/OmpD-associated family protein</fullName>
    </submittedName>
</protein>
<keyword evidence="2" id="KW-1185">Reference proteome</keyword>
<evidence type="ECO:0000313" key="2">
    <source>
        <dbReference type="Proteomes" id="UP001220530"/>
    </source>
</evidence>